<sequence>MKTEALKINVAQRILSISDEGLLQKIKNLLDKENVFAYDLDGNPITGDDYIQNLDAINSEIDAKKAKLYSTNDVLRHVADDNKLAL</sequence>
<dbReference type="EMBL" id="JAEHJZ010000021">
    <property type="protein sequence ID" value="MBJ7880873.1"/>
    <property type="molecule type" value="Genomic_DNA"/>
</dbReference>
<evidence type="ECO:0000313" key="1">
    <source>
        <dbReference type="EMBL" id="MBJ7880873.1"/>
    </source>
</evidence>
<gene>
    <name evidence="1" type="ORF">JEM65_09465</name>
</gene>
<reference evidence="1 2" key="1">
    <citation type="submission" date="2020-09" db="EMBL/GenBank/DDBJ databases">
        <title>Draft genome of Gelidibacter salicanalis PAMC21136.</title>
        <authorList>
            <person name="Park H."/>
        </authorList>
    </citation>
    <scope>NUCLEOTIDE SEQUENCE [LARGE SCALE GENOMIC DNA]</scope>
    <source>
        <strain evidence="1 2">PAMC21136</strain>
    </source>
</reference>
<protein>
    <submittedName>
        <fullName evidence="1">Uncharacterized protein</fullName>
    </submittedName>
</protein>
<organism evidence="1 2">
    <name type="scientific">Gelidibacter salicanalis</name>
    <dbReference type="NCBI Taxonomy" id="291193"/>
    <lineage>
        <taxon>Bacteria</taxon>
        <taxon>Pseudomonadati</taxon>
        <taxon>Bacteroidota</taxon>
        <taxon>Flavobacteriia</taxon>
        <taxon>Flavobacteriales</taxon>
        <taxon>Flavobacteriaceae</taxon>
        <taxon>Gelidibacter</taxon>
    </lineage>
</organism>
<dbReference type="RefSeq" id="WP_199598889.1">
    <property type="nucleotide sequence ID" value="NZ_JAEHJZ010000021.1"/>
</dbReference>
<keyword evidence="2" id="KW-1185">Reference proteome</keyword>
<comment type="caution">
    <text evidence="1">The sequence shown here is derived from an EMBL/GenBank/DDBJ whole genome shotgun (WGS) entry which is preliminary data.</text>
</comment>
<dbReference type="Proteomes" id="UP000662373">
    <property type="component" value="Unassembled WGS sequence"/>
</dbReference>
<evidence type="ECO:0000313" key="2">
    <source>
        <dbReference type="Proteomes" id="UP000662373"/>
    </source>
</evidence>
<proteinExistence type="predicted"/>
<name>A0A934NIA9_9FLAO</name>
<dbReference type="AlphaFoldDB" id="A0A934NIA9"/>
<accession>A0A934NIA9</accession>